<evidence type="ECO:0000256" key="3">
    <source>
        <dbReference type="ARBA" id="ARBA00022737"/>
    </source>
</evidence>
<dbReference type="Proteomes" id="UP001591681">
    <property type="component" value="Unassembled WGS sequence"/>
</dbReference>
<dbReference type="FunFam" id="3.40.250.10:FF:000008">
    <property type="entry name" value="Sulfurtransferase"/>
    <property type="match status" value="1"/>
</dbReference>
<reference evidence="7 8" key="1">
    <citation type="submission" date="2024-09" db="EMBL/GenBank/DDBJ databases">
        <title>A chromosome-level genome assembly of Gray's grenadier anchovy, Coilia grayii.</title>
        <authorList>
            <person name="Fu Z."/>
        </authorList>
    </citation>
    <scope>NUCLEOTIDE SEQUENCE [LARGE SCALE GENOMIC DNA]</scope>
    <source>
        <strain evidence="7">G4</strain>
        <tissue evidence="7">Muscle</tissue>
    </source>
</reference>
<dbReference type="CDD" id="cd01449">
    <property type="entry name" value="TST_Repeat_2"/>
    <property type="match status" value="1"/>
</dbReference>
<dbReference type="PANTHER" id="PTHR11364:SF27">
    <property type="entry name" value="SULFURTRANSFERASE"/>
    <property type="match status" value="1"/>
</dbReference>
<evidence type="ECO:0000256" key="2">
    <source>
        <dbReference type="ARBA" id="ARBA00022679"/>
    </source>
</evidence>
<keyword evidence="4" id="KW-0496">Mitochondrion</keyword>
<dbReference type="PROSITE" id="PS50206">
    <property type="entry name" value="RHODANESE_3"/>
    <property type="match status" value="2"/>
</dbReference>
<evidence type="ECO:0000313" key="7">
    <source>
        <dbReference type="EMBL" id="KAL2100643.1"/>
    </source>
</evidence>
<dbReference type="InterPro" id="IPR001763">
    <property type="entry name" value="Rhodanese-like_dom"/>
</dbReference>
<keyword evidence="8" id="KW-1185">Reference proteome</keyword>
<dbReference type="PANTHER" id="PTHR11364">
    <property type="entry name" value="THIOSULFATE SULFERTANSFERASE"/>
    <property type="match status" value="1"/>
</dbReference>
<evidence type="ECO:0000256" key="1">
    <source>
        <dbReference type="ARBA" id="ARBA00004173"/>
    </source>
</evidence>
<evidence type="ECO:0000256" key="5">
    <source>
        <dbReference type="RuleBase" id="RU000507"/>
    </source>
</evidence>
<evidence type="ECO:0000256" key="4">
    <source>
        <dbReference type="ARBA" id="ARBA00023128"/>
    </source>
</evidence>
<dbReference type="Pfam" id="PF00581">
    <property type="entry name" value="Rhodanese"/>
    <property type="match status" value="2"/>
</dbReference>
<dbReference type="SMART" id="SM00450">
    <property type="entry name" value="RHOD"/>
    <property type="match status" value="2"/>
</dbReference>
<dbReference type="CDD" id="cd01448">
    <property type="entry name" value="TST_Repeat_1"/>
    <property type="match status" value="1"/>
</dbReference>
<evidence type="ECO:0000259" key="6">
    <source>
        <dbReference type="PROSITE" id="PS50206"/>
    </source>
</evidence>
<keyword evidence="3" id="KW-0677">Repeat</keyword>
<sequence length="356" mass="39691">MTRALGTPRQSGAALARDTVLSSAGRNKENWQLGIRGTCSLCIYHKRAVSNNKSAIVRRSDMAGQVRALVAAKWLTEAIKNKQLGPSLRILDSSWYLPKLNRNVREEFNQRHIPGASFFDIDDCCDKSSTFDHMLPSETEFAEYVGNLGISNDTHVVVYDTSDFGGFAAPRVWWMFRLFGHESVSVLNGGMKHWLNEGHPVSSEYSKPERAEFRATINKSWVKTYEDVLENLTTKQFQVVDARVNGRFRGLEPEPRENTEPGHIPGTINMPFPNFMDSSGLEKDPAELAQMFKEAGVDLQRPFWVTCGSGVTACHIALAAHLCGHPGVCLYDGSWSEWFARAAPEHVISEGKGKQA</sequence>
<dbReference type="FunFam" id="3.40.250.10:FF:000001">
    <property type="entry name" value="Sulfurtransferase"/>
    <property type="match status" value="1"/>
</dbReference>
<feature type="domain" description="Rhodanese" evidence="6">
    <location>
        <begin position="84"/>
        <end position="203"/>
    </location>
</feature>
<comment type="caution">
    <text evidence="7">The sequence shown here is derived from an EMBL/GenBank/DDBJ whole genome shotgun (WGS) entry which is preliminary data.</text>
</comment>
<name>A0ABD1KND8_9TELE</name>
<dbReference type="GO" id="GO:0016783">
    <property type="term" value="F:sulfurtransferase activity"/>
    <property type="evidence" value="ECO:0007669"/>
    <property type="project" value="UniProtKB-ARBA"/>
</dbReference>
<dbReference type="GO" id="GO:0005739">
    <property type="term" value="C:mitochondrion"/>
    <property type="evidence" value="ECO:0007669"/>
    <property type="project" value="UniProtKB-SubCell"/>
</dbReference>
<dbReference type="Gene3D" id="3.40.250.10">
    <property type="entry name" value="Rhodanese-like domain"/>
    <property type="match status" value="2"/>
</dbReference>
<protein>
    <recommendedName>
        <fullName evidence="5">Sulfurtransferase</fullName>
    </recommendedName>
</protein>
<dbReference type="PROSITE" id="PS00683">
    <property type="entry name" value="RHODANESE_2"/>
    <property type="match status" value="1"/>
</dbReference>
<proteinExistence type="predicted"/>
<evidence type="ECO:0000313" key="8">
    <source>
        <dbReference type="Proteomes" id="UP001591681"/>
    </source>
</evidence>
<dbReference type="PROSITE" id="PS00380">
    <property type="entry name" value="RHODANESE_1"/>
    <property type="match status" value="1"/>
</dbReference>
<dbReference type="AlphaFoldDB" id="A0ABD1KND8"/>
<dbReference type="SUPFAM" id="SSF52821">
    <property type="entry name" value="Rhodanese/Cell cycle control phosphatase"/>
    <property type="match status" value="2"/>
</dbReference>
<dbReference type="EMBL" id="JBHFQA010000003">
    <property type="protein sequence ID" value="KAL2100643.1"/>
    <property type="molecule type" value="Genomic_DNA"/>
</dbReference>
<dbReference type="InterPro" id="IPR036873">
    <property type="entry name" value="Rhodanese-like_dom_sf"/>
</dbReference>
<dbReference type="InterPro" id="IPR045078">
    <property type="entry name" value="TST/MPST-like"/>
</dbReference>
<keyword evidence="2 5" id="KW-0808">Transferase</keyword>
<organism evidence="7 8">
    <name type="scientific">Coilia grayii</name>
    <name type="common">Gray's grenadier anchovy</name>
    <dbReference type="NCBI Taxonomy" id="363190"/>
    <lineage>
        <taxon>Eukaryota</taxon>
        <taxon>Metazoa</taxon>
        <taxon>Chordata</taxon>
        <taxon>Craniata</taxon>
        <taxon>Vertebrata</taxon>
        <taxon>Euteleostomi</taxon>
        <taxon>Actinopterygii</taxon>
        <taxon>Neopterygii</taxon>
        <taxon>Teleostei</taxon>
        <taxon>Clupei</taxon>
        <taxon>Clupeiformes</taxon>
        <taxon>Clupeoidei</taxon>
        <taxon>Engraulidae</taxon>
        <taxon>Coilinae</taxon>
        <taxon>Coilia</taxon>
    </lineage>
</organism>
<dbReference type="InterPro" id="IPR001307">
    <property type="entry name" value="Thiosulphate_STrfase_CS"/>
</dbReference>
<comment type="subcellular location">
    <subcellularLocation>
        <location evidence="1">Mitochondrion</location>
    </subcellularLocation>
</comment>
<feature type="domain" description="Rhodanese" evidence="6">
    <location>
        <begin position="233"/>
        <end position="347"/>
    </location>
</feature>
<accession>A0ABD1KND8</accession>
<gene>
    <name evidence="7" type="ORF">ACEWY4_002404</name>
</gene>